<feature type="region of interest" description="Disordered" evidence="1">
    <location>
        <begin position="101"/>
        <end position="163"/>
    </location>
</feature>
<keyword evidence="3" id="KW-1185">Reference proteome</keyword>
<dbReference type="AlphaFoldDB" id="A0A1Q9BWQ7"/>
<protein>
    <recommendedName>
        <fullName evidence="4">Ubiquitin-like domain-containing protein</fullName>
    </recommendedName>
</protein>
<feature type="region of interest" description="Disordered" evidence="1">
    <location>
        <begin position="238"/>
        <end position="257"/>
    </location>
</feature>
<gene>
    <name evidence="2" type="ORF">AK812_SmicGene45170</name>
</gene>
<evidence type="ECO:0000256" key="1">
    <source>
        <dbReference type="SAM" id="MobiDB-lite"/>
    </source>
</evidence>
<feature type="non-terminal residue" evidence="2">
    <location>
        <position position="478"/>
    </location>
</feature>
<feature type="compositionally biased region" description="Basic and acidic residues" evidence="1">
    <location>
        <begin position="135"/>
        <end position="156"/>
    </location>
</feature>
<dbReference type="EMBL" id="LSRX01002807">
    <property type="protein sequence ID" value="OLP75095.1"/>
    <property type="molecule type" value="Genomic_DNA"/>
</dbReference>
<sequence length="478" mass="53565">MAVLNVKVFYPDGEFKMEISGSCHPDDFVMKMFETVADFDFEGYNLVACGENGEDWAETRWYSKFNLEEYFGQQIVPRPAITLVINDAYFEHRLKVTGKDEYEDSSYSSKAETDDNDSNGTTTESEDDDDDDGEGDKKSRDGDDKGGYHDKDHDGDASSGSSAMTATAMVQEFLTTTPETLDKHLHYIIELTNSKDETQALMNNFKAKAVSIYNAYNKSRDKVKKFEKEERAVAKAKATAKSRAEKAQETEEKKQTTVTLNIRPSSEMAPFTIKMTYYDTVLDIKEAIGQKIGLSKSKAKHIVLNYNNRDFYKQDNRKTVGKYFPDGSTVTMASLGSDGAKRKVTDTPLSLKSDKMEEVMTELQLNLLQLESKGVPNIAGIYKHIVSIAKKPENTNLDNTMETLSIETLKLLQSALRSSNNDTVKFDALTKHLGGNIVATIADIEKYSKVLKGATKCLTIIMTYRAYLTDSGKMSWEP</sequence>
<proteinExistence type="predicted"/>
<organism evidence="2 3">
    <name type="scientific">Symbiodinium microadriaticum</name>
    <name type="common">Dinoflagellate</name>
    <name type="synonym">Zooxanthella microadriatica</name>
    <dbReference type="NCBI Taxonomy" id="2951"/>
    <lineage>
        <taxon>Eukaryota</taxon>
        <taxon>Sar</taxon>
        <taxon>Alveolata</taxon>
        <taxon>Dinophyceae</taxon>
        <taxon>Suessiales</taxon>
        <taxon>Symbiodiniaceae</taxon>
        <taxon>Symbiodinium</taxon>
    </lineage>
</organism>
<feature type="compositionally biased region" description="Acidic residues" evidence="1">
    <location>
        <begin position="124"/>
        <end position="134"/>
    </location>
</feature>
<evidence type="ECO:0000313" key="3">
    <source>
        <dbReference type="Proteomes" id="UP000186817"/>
    </source>
</evidence>
<name>A0A1Q9BWQ7_SYMMI</name>
<feature type="compositionally biased region" description="Basic and acidic residues" evidence="1">
    <location>
        <begin position="242"/>
        <end position="255"/>
    </location>
</feature>
<evidence type="ECO:0008006" key="4">
    <source>
        <dbReference type="Google" id="ProtNLM"/>
    </source>
</evidence>
<comment type="caution">
    <text evidence="2">The sequence shown here is derived from an EMBL/GenBank/DDBJ whole genome shotgun (WGS) entry which is preliminary data.</text>
</comment>
<evidence type="ECO:0000313" key="2">
    <source>
        <dbReference type="EMBL" id="OLP75095.1"/>
    </source>
</evidence>
<dbReference type="Proteomes" id="UP000186817">
    <property type="component" value="Unassembled WGS sequence"/>
</dbReference>
<reference evidence="2 3" key="1">
    <citation type="submission" date="2016-02" db="EMBL/GenBank/DDBJ databases">
        <title>Genome analysis of coral dinoflagellate symbionts highlights evolutionary adaptations to a symbiotic lifestyle.</title>
        <authorList>
            <person name="Aranda M."/>
            <person name="Li Y."/>
            <person name="Liew Y.J."/>
            <person name="Baumgarten S."/>
            <person name="Simakov O."/>
            <person name="Wilson M."/>
            <person name="Piel J."/>
            <person name="Ashoor H."/>
            <person name="Bougouffa S."/>
            <person name="Bajic V.B."/>
            <person name="Ryu T."/>
            <person name="Ravasi T."/>
            <person name="Bayer T."/>
            <person name="Micklem G."/>
            <person name="Kim H."/>
            <person name="Bhak J."/>
            <person name="Lajeunesse T.C."/>
            <person name="Voolstra C.R."/>
        </authorList>
    </citation>
    <scope>NUCLEOTIDE SEQUENCE [LARGE SCALE GENOMIC DNA]</scope>
    <source>
        <strain evidence="2 3">CCMP2467</strain>
    </source>
</reference>
<accession>A0A1Q9BWQ7</accession>